<sequence>MEGLIDRNVDVSSTPPADYSFRKVKSLAETGGLRPRMLRTGKEVIRGPNGKVLSNGLWLNNNNLTSIKHITKFVNDTFEAPAKLEWLDFSFNQIVDIHEEILNFKNLKILYLHGNCIDNMSTIYKLGKLKKLKTLTLYGNTVETVPFYRRFVIYFVPQIKNLDFVTISPREVQAPEPPGASAMKQKAADALRAALEGDTQKGKRLSQDEINA</sequence>
<evidence type="ECO:0000256" key="4">
    <source>
        <dbReference type="ARBA" id="ARBA00022614"/>
    </source>
</evidence>
<dbReference type="AlphaFoldDB" id="A0AAW1DB28"/>
<evidence type="ECO:0000256" key="2">
    <source>
        <dbReference type="ARBA" id="ARBA00014223"/>
    </source>
</evidence>
<proteinExistence type="predicted"/>
<dbReference type="InterPro" id="IPR001611">
    <property type="entry name" value="Leu-rich_rpt"/>
</dbReference>
<keyword evidence="7" id="KW-1185">Reference proteome</keyword>
<keyword evidence="4" id="KW-0433">Leucine-rich repeat</keyword>
<dbReference type="SUPFAM" id="SSF52058">
    <property type="entry name" value="L domain-like"/>
    <property type="match status" value="1"/>
</dbReference>
<dbReference type="EMBL" id="JAPXFL010000005">
    <property type="protein sequence ID" value="KAK9506157.1"/>
    <property type="molecule type" value="Genomic_DNA"/>
</dbReference>
<evidence type="ECO:0000256" key="5">
    <source>
        <dbReference type="ARBA" id="ARBA00022737"/>
    </source>
</evidence>
<evidence type="ECO:0000256" key="3">
    <source>
        <dbReference type="ARBA" id="ARBA00022490"/>
    </source>
</evidence>
<keyword evidence="5" id="KW-0677">Repeat</keyword>
<dbReference type="InterPro" id="IPR032675">
    <property type="entry name" value="LRR_dom_sf"/>
</dbReference>
<evidence type="ECO:0000313" key="7">
    <source>
        <dbReference type="Proteomes" id="UP001461498"/>
    </source>
</evidence>
<organism evidence="6 7">
    <name type="scientific">Rhynocoris fuscipes</name>
    <dbReference type="NCBI Taxonomy" id="488301"/>
    <lineage>
        <taxon>Eukaryota</taxon>
        <taxon>Metazoa</taxon>
        <taxon>Ecdysozoa</taxon>
        <taxon>Arthropoda</taxon>
        <taxon>Hexapoda</taxon>
        <taxon>Insecta</taxon>
        <taxon>Pterygota</taxon>
        <taxon>Neoptera</taxon>
        <taxon>Paraneoptera</taxon>
        <taxon>Hemiptera</taxon>
        <taxon>Heteroptera</taxon>
        <taxon>Panheteroptera</taxon>
        <taxon>Cimicomorpha</taxon>
        <taxon>Reduviidae</taxon>
        <taxon>Harpactorinae</taxon>
        <taxon>Harpactorini</taxon>
        <taxon>Rhynocoris</taxon>
    </lineage>
</organism>
<evidence type="ECO:0000256" key="1">
    <source>
        <dbReference type="ARBA" id="ARBA00004496"/>
    </source>
</evidence>
<gene>
    <name evidence="6" type="ORF">O3M35_008142</name>
</gene>
<comment type="caution">
    <text evidence="6">The sequence shown here is derived from an EMBL/GenBank/DDBJ whole genome shotgun (WGS) entry which is preliminary data.</text>
</comment>
<evidence type="ECO:0000313" key="6">
    <source>
        <dbReference type="EMBL" id="KAK9506157.1"/>
    </source>
</evidence>
<name>A0AAW1DB28_9HEMI</name>
<dbReference type="Proteomes" id="UP001461498">
    <property type="component" value="Unassembled WGS sequence"/>
</dbReference>
<dbReference type="PROSITE" id="PS51450">
    <property type="entry name" value="LRR"/>
    <property type="match status" value="1"/>
</dbReference>
<dbReference type="PANTHER" id="PTHR46545">
    <property type="entry name" value="LEUCINE-RICH REPEAT-CONTAINING PROTEIN 51"/>
    <property type="match status" value="1"/>
</dbReference>
<comment type="subcellular location">
    <subcellularLocation>
        <location evidence="1">Cytoplasm</location>
    </subcellularLocation>
</comment>
<dbReference type="GO" id="GO:0005737">
    <property type="term" value="C:cytoplasm"/>
    <property type="evidence" value="ECO:0007669"/>
    <property type="project" value="UniProtKB-SubCell"/>
</dbReference>
<dbReference type="Pfam" id="PF14580">
    <property type="entry name" value="LRR_9"/>
    <property type="match status" value="1"/>
</dbReference>
<keyword evidence="3" id="KW-0963">Cytoplasm</keyword>
<accession>A0AAW1DB28</accession>
<dbReference type="Gene3D" id="3.80.10.10">
    <property type="entry name" value="Ribonuclease Inhibitor"/>
    <property type="match status" value="1"/>
</dbReference>
<reference evidence="6 7" key="1">
    <citation type="submission" date="2022-12" db="EMBL/GenBank/DDBJ databases">
        <title>Chromosome-level genome assembly of true bugs.</title>
        <authorList>
            <person name="Ma L."/>
            <person name="Li H."/>
        </authorList>
    </citation>
    <scope>NUCLEOTIDE SEQUENCE [LARGE SCALE GENOMIC DNA]</scope>
    <source>
        <strain evidence="6">Lab_2022b</strain>
    </source>
</reference>
<dbReference type="PANTHER" id="PTHR46545:SF1">
    <property type="entry name" value="LEUCINE-RICH REPEAT-CONTAINING PROTEIN 51"/>
    <property type="match status" value="1"/>
</dbReference>
<protein>
    <recommendedName>
        <fullName evidence="2">Leucine-rich repeat-containing protein 51</fullName>
    </recommendedName>
</protein>